<evidence type="ECO:0000256" key="2">
    <source>
        <dbReference type="ARBA" id="ARBA00006720"/>
    </source>
</evidence>
<keyword evidence="3 12" id="KW-0813">Transport</keyword>
<keyword evidence="9 12" id="KW-0496">Mitochondrion</keyword>
<evidence type="ECO:0000256" key="12">
    <source>
        <dbReference type="RuleBase" id="RU367043"/>
    </source>
</evidence>
<evidence type="ECO:0000256" key="10">
    <source>
        <dbReference type="ARBA" id="ARBA00023157"/>
    </source>
</evidence>
<dbReference type="FunFam" id="1.10.287.810:FF:000001">
    <property type="entry name" value="mitochondrial import inner membrane translocase subunit TIM13"/>
    <property type="match status" value="1"/>
</dbReference>
<keyword evidence="5 12" id="KW-0999">Mitochondrion inner membrane</keyword>
<comment type="subunit">
    <text evidence="12">Heterohexamer.</text>
</comment>
<proteinExistence type="inferred from homology"/>
<dbReference type="Proteomes" id="UP000559027">
    <property type="component" value="Unassembled WGS sequence"/>
</dbReference>
<keyword evidence="6" id="KW-0862">Zinc</keyword>
<dbReference type="Pfam" id="PF02953">
    <property type="entry name" value="zf-Tim10_DDP"/>
    <property type="match status" value="1"/>
</dbReference>
<keyword evidence="11 12" id="KW-0143">Chaperone</keyword>
<organism evidence="14 15">
    <name type="scientific">Leucocoprinus leucothites</name>
    <dbReference type="NCBI Taxonomy" id="201217"/>
    <lineage>
        <taxon>Eukaryota</taxon>
        <taxon>Fungi</taxon>
        <taxon>Dikarya</taxon>
        <taxon>Basidiomycota</taxon>
        <taxon>Agaricomycotina</taxon>
        <taxon>Agaricomycetes</taxon>
        <taxon>Agaricomycetidae</taxon>
        <taxon>Agaricales</taxon>
        <taxon>Agaricineae</taxon>
        <taxon>Agaricaceae</taxon>
        <taxon>Leucocoprinus</taxon>
    </lineage>
</organism>
<dbReference type="GO" id="GO:0045039">
    <property type="term" value="P:protein insertion into mitochondrial inner membrane"/>
    <property type="evidence" value="ECO:0007669"/>
    <property type="project" value="UniProtKB-ARBA"/>
</dbReference>
<evidence type="ECO:0000256" key="3">
    <source>
        <dbReference type="ARBA" id="ARBA00022448"/>
    </source>
</evidence>
<evidence type="ECO:0000313" key="15">
    <source>
        <dbReference type="Proteomes" id="UP000559027"/>
    </source>
</evidence>
<comment type="similarity">
    <text evidence="2 12">Belongs to the small Tim family.</text>
</comment>
<sequence>MSDFLSSSSAHKPVDAASRKEQIMNQIKTELALVQAQELITKTNEKCFAKCITKPGTSLSNAEQTCLSRCIDRYMDAFNLVSKTYVSRLSKQRGGSDSIF</sequence>
<dbReference type="Gene3D" id="1.10.287.810">
    <property type="entry name" value="Mitochondrial import inner membrane translocase subunit tim13 like domains"/>
    <property type="match status" value="1"/>
</dbReference>
<evidence type="ECO:0000256" key="9">
    <source>
        <dbReference type="ARBA" id="ARBA00023128"/>
    </source>
</evidence>
<protein>
    <recommendedName>
        <fullName evidence="12">Mitochondrial import inner membrane translocase subunit</fullName>
    </recommendedName>
</protein>
<dbReference type="GO" id="GO:0015031">
    <property type="term" value="P:protein transport"/>
    <property type="evidence" value="ECO:0007669"/>
    <property type="project" value="UniProtKB-KW"/>
</dbReference>
<evidence type="ECO:0000256" key="6">
    <source>
        <dbReference type="ARBA" id="ARBA00022833"/>
    </source>
</evidence>
<comment type="caution">
    <text evidence="14">The sequence shown here is derived from an EMBL/GenBank/DDBJ whole genome shotgun (WGS) entry which is preliminary data.</text>
</comment>
<evidence type="ECO:0000256" key="8">
    <source>
        <dbReference type="ARBA" id="ARBA00023010"/>
    </source>
</evidence>
<accession>A0A8H5G787</accession>
<evidence type="ECO:0000259" key="13">
    <source>
        <dbReference type="Pfam" id="PF02953"/>
    </source>
</evidence>
<evidence type="ECO:0000256" key="7">
    <source>
        <dbReference type="ARBA" id="ARBA00022927"/>
    </source>
</evidence>
<evidence type="ECO:0000256" key="1">
    <source>
        <dbReference type="ARBA" id="ARBA00004137"/>
    </source>
</evidence>
<dbReference type="InterPro" id="IPR035427">
    <property type="entry name" value="Tim10-like_dom_sf"/>
</dbReference>
<evidence type="ECO:0000256" key="5">
    <source>
        <dbReference type="ARBA" id="ARBA00022792"/>
    </source>
</evidence>
<dbReference type="AlphaFoldDB" id="A0A8H5G787"/>
<dbReference type="InterPro" id="IPR004217">
    <property type="entry name" value="Tim10-like"/>
</dbReference>
<dbReference type="GO" id="GO:0005743">
    <property type="term" value="C:mitochondrial inner membrane"/>
    <property type="evidence" value="ECO:0007669"/>
    <property type="project" value="UniProtKB-SubCell"/>
</dbReference>
<keyword evidence="4" id="KW-0479">Metal-binding</keyword>
<keyword evidence="5 12" id="KW-0472">Membrane</keyword>
<comment type="domain">
    <text evidence="12">The twin CX3C motif contains 4 conserved Cys residues that form 2 disulfide bonds in the mitochondrial intermembrane space.</text>
</comment>
<comment type="subcellular location">
    <subcellularLocation>
        <location evidence="1 12">Mitochondrion inner membrane</location>
        <topology evidence="1 12">Peripheral membrane protein</topology>
        <orientation evidence="1 12">Intermembrane side</orientation>
    </subcellularLocation>
</comment>
<evidence type="ECO:0000313" key="14">
    <source>
        <dbReference type="EMBL" id="KAF5359642.1"/>
    </source>
</evidence>
<name>A0A8H5G787_9AGAR</name>
<keyword evidence="8 12" id="KW-0811">Translocation</keyword>
<keyword evidence="15" id="KW-1185">Reference proteome</keyword>
<evidence type="ECO:0000256" key="11">
    <source>
        <dbReference type="ARBA" id="ARBA00023186"/>
    </source>
</evidence>
<dbReference type="GO" id="GO:0046872">
    <property type="term" value="F:metal ion binding"/>
    <property type="evidence" value="ECO:0007669"/>
    <property type="project" value="UniProtKB-KW"/>
</dbReference>
<dbReference type="GO" id="GO:0042719">
    <property type="term" value="C:mitochondrial intermembrane space chaperone complex"/>
    <property type="evidence" value="ECO:0007669"/>
    <property type="project" value="UniProtKB-ARBA"/>
</dbReference>
<keyword evidence="10 12" id="KW-1015">Disulfide bond</keyword>
<keyword evidence="7 12" id="KW-0653">Protein transport</keyword>
<dbReference type="OrthoDB" id="7813104at2759"/>
<feature type="domain" description="Tim10-like" evidence="13">
    <location>
        <begin position="26"/>
        <end position="86"/>
    </location>
</feature>
<dbReference type="EMBL" id="JAACJO010000004">
    <property type="protein sequence ID" value="KAF5359642.1"/>
    <property type="molecule type" value="Genomic_DNA"/>
</dbReference>
<comment type="function">
    <text evidence="12">Mitochondrial intermembrane chaperone that participates in the import and insertion of some multi-pass transmembrane proteins into the mitochondrial inner membrane. Also required for the transfer of beta-barrel precursors from the TOM complex to the sorting and assembly machinery (SAM complex) of the outer membrane. Acts as a chaperone-like protein that protects the hydrophobic precursors from aggregation and guide them through the mitochondrial intermembrane space.</text>
</comment>
<evidence type="ECO:0000256" key="4">
    <source>
        <dbReference type="ARBA" id="ARBA00022723"/>
    </source>
</evidence>
<gene>
    <name evidence="14" type="ORF">D9756_003180</name>
</gene>
<dbReference type="SUPFAM" id="SSF144122">
    <property type="entry name" value="Tim10-like"/>
    <property type="match status" value="1"/>
</dbReference>
<reference evidence="14 15" key="1">
    <citation type="journal article" date="2020" name="ISME J.">
        <title>Uncovering the hidden diversity of litter-decomposition mechanisms in mushroom-forming fungi.</title>
        <authorList>
            <person name="Floudas D."/>
            <person name="Bentzer J."/>
            <person name="Ahren D."/>
            <person name="Johansson T."/>
            <person name="Persson P."/>
            <person name="Tunlid A."/>
        </authorList>
    </citation>
    <scope>NUCLEOTIDE SEQUENCE [LARGE SCALE GENOMIC DNA]</scope>
    <source>
        <strain evidence="14 15">CBS 146.42</strain>
    </source>
</reference>